<dbReference type="EMBL" id="UYSU01042170">
    <property type="protein sequence ID" value="VDM03617.1"/>
    <property type="molecule type" value="Genomic_DNA"/>
</dbReference>
<keyword evidence="4" id="KW-1185">Reference proteome</keyword>
<keyword evidence="2" id="KW-1133">Transmembrane helix</keyword>
<feature type="compositionally biased region" description="Polar residues" evidence="1">
    <location>
        <begin position="108"/>
        <end position="126"/>
    </location>
</feature>
<feature type="region of interest" description="Disordered" evidence="1">
    <location>
        <begin position="84"/>
        <end position="126"/>
    </location>
</feature>
<keyword evidence="2" id="KW-0812">Transmembrane</keyword>
<organism evidence="5">
    <name type="scientific">Schistocephalus solidus</name>
    <name type="common">Tapeworm</name>
    <dbReference type="NCBI Taxonomy" id="70667"/>
    <lineage>
        <taxon>Eukaryota</taxon>
        <taxon>Metazoa</taxon>
        <taxon>Spiralia</taxon>
        <taxon>Lophotrochozoa</taxon>
        <taxon>Platyhelminthes</taxon>
        <taxon>Cestoda</taxon>
        <taxon>Eucestoda</taxon>
        <taxon>Diphyllobothriidea</taxon>
        <taxon>Diphyllobothriidae</taxon>
        <taxon>Schistocephalus</taxon>
    </lineage>
</organism>
<evidence type="ECO:0000256" key="2">
    <source>
        <dbReference type="SAM" id="Phobius"/>
    </source>
</evidence>
<reference evidence="3 4" key="2">
    <citation type="submission" date="2018-11" db="EMBL/GenBank/DDBJ databases">
        <authorList>
            <consortium name="Pathogen Informatics"/>
        </authorList>
    </citation>
    <scope>NUCLEOTIDE SEQUENCE [LARGE SCALE GENOMIC DNA]</scope>
    <source>
        <strain evidence="3 4">NST_G2</strain>
    </source>
</reference>
<dbReference type="AlphaFoldDB" id="A0A183TL83"/>
<reference evidence="5" key="1">
    <citation type="submission" date="2016-06" db="UniProtKB">
        <authorList>
            <consortium name="WormBaseParasite"/>
        </authorList>
    </citation>
    <scope>IDENTIFICATION</scope>
</reference>
<protein>
    <submittedName>
        <fullName evidence="3 5">Uncharacterized protein</fullName>
    </submittedName>
</protein>
<dbReference type="WBParaSite" id="SSLN_0001788601-mRNA-1">
    <property type="protein sequence ID" value="SSLN_0001788601-mRNA-1"/>
    <property type="gene ID" value="SSLN_0001788601"/>
</dbReference>
<feature type="transmembrane region" description="Helical" evidence="2">
    <location>
        <begin position="20"/>
        <end position="39"/>
    </location>
</feature>
<evidence type="ECO:0000313" key="4">
    <source>
        <dbReference type="Proteomes" id="UP000275846"/>
    </source>
</evidence>
<sequence>MTRPFPSYFYSSTSSRPSFFSLSFYLSLSLSSLLYSYFFRSNLLLTLPSSHTVEKVLQRGRHAITYSRLWLADCNYMRSKTVNNINNNSSPKPPTVTSGVPPDCSSELAHSSSLECSNPLDNPRNNQPEWRTALVARELARCKVDIAALSYSRFSEQDQLEEVGSGYTFFDQPKTE</sequence>
<keyword evidence="2" id="KW-0472">Membrane</keyword>
<gene>
    <name evidence="3" type="ORF">SSLN_LOCUS17231</name>
</gene>
<dbReference type="Proteomes" id="UP000275846">
    <property type="component" value="Unassembled WGS sequence"/>
</dbReference>
<evidence type="ECO:0000313" key="3">
    <source>
        <dbReference type="EMBL" id="VDM03617.1"/>
    </source>
</evidence>
<evidence type="ECO:0000256" key="1">
    <source>
        <dbReference type="SAM" id="MobiDB-lite"/>
    </source>
</evidence>
<name>A0A183TL83_SCHSO</name>
<evidence type="ECO:0000313" key="5">
    <source>
        <dbReference type="WBParaSite" id="SSLN_0001788601-mRNA-1"/>
    </source>
</evidence>
<accession>A0A183TL83</accession>
<proteinExistence type="predicted"/>